<reference evidence="2 3" key="1">
    <citation type="submission" date="2015-09" db="EMBL/GenBank/DDBJ databases">
        <title>Trachymyrmex zeteki WGS genome.</title>
        <authorList>
            <person name="Nygaard S."/>
            <person name="Hu H."/>
            <person name="Boomsma J."/>
            <person name="Zhang G."/>
        </authorList>
    </citation>
    <scope>NUCLEOTIDE SEQUENCE [LARGE SCALE GENOMIC DNA]</scope>
    <source>
        <strain evidence="2">Tzet28-1</strain>
        <tissue evidence="2">Whole body</tissue>
    </source>
</reference>
<name>A0A151XES5_9HYME</name>
<keyword evidence="3" id="KW-1185">Reference proteome</keyword>
<protein>
    <recommendedName>
        <fullName evidence="1">Helix-turn-helix domain-containing protein</fullName>
    </recommendedName>
</protein>
<proteinExistence type="predicted"/>
<evidence type="ECO:0000313" key="3">
    <source>
        <dbReference type="Proteomes" id="UP000075809"/>
    </source>
</evidence>
<feature type="domain" description="Helix-turn-helix" evidence="1">
    <location>
        <begin position="29"/>
        <end position="82"/>
    </location>
</feature>
<dbReference type="Proteomes" id="UP000075809">
    <property type="component" value="Unassembled WGS sequence"/>
</dbReference>
<dbReference type="InterPro" id="IPR058912">
    <property type="entry name" value="HTH_animal"/>
</dbReference>
<evidence type="ECO:0000313" key="2">
    <source>
        <dbReference type="EMBL" id="KYQ58831.1"/>
    </source>
</evidence>
<evidence type="ECO:0000259" key="1">
    <source>
        <dbReference type="Pfam" id="PF26215"/>
    </source>
</evidence>
<dbReference type="EMBL" id="KQ982249">
    <property type="protein sequence ID" value="KYQ58831.1"/>
    <property type="molecule type" value="Genomic_DNA"/>
</dbReference>
<feature type="non-terminal residue" evidence="2">
    <location>
        <position position="1"/>
    </location>
</feature>
<gene>
    <name evidence="2" type="ORF">ALC60_02169</name>
</gene>
<dbReference type="Pfam" id="PF26215">
    <property type="entry name" value="HTH_animal"/>
    <property type="match status" value="1"/>
</dbReference>
<sequence length="99" mass="11690">RLNFLDVTLINDNGTLEFNVFHKPTFLGRYLSFLSLHPLSQKRGILISVVDKTILLSHPKYHEDNLNFIVNTFLENDYPMKLFSLVYFRHNKFSIKIFA</sequence>
<accession>A0A151XES5</accession>
<dbReference type="AlphaFoldDB" id="A0A151XES5"/>
<organism evidence="2 3">
    <name type="scientific">Mycetomoellerius zeteki</name>
    <dbReference type="NCBI Taxonomy" id="64791"/>
    <lineage>
        <taxon>Eukaryota</taxon>
        <taxon>Metazoa</taxon>
        <taxon>Ecdysozoa</taxon>
        <taxon>Arthropoda</taxon>
        <taxon>Hexapoda</taxon>
        <taxon>Insecta</taxon>
        <taxon>Pterygota</taxon>
        <taxon>Neoptera</taxon>
        <taxon>Endopterygota</taxon>
        <taxon>Hymenoptera</taxon>
        <taxon>Apocrita</taxon>
        <taxon>Aculeata</taxon>
        <taxon>Formicoidea</taxon>
        <taxon>Formicidae</taxon>
        <taxon>Myrmicinae</taxon>
        <taxon>Mycetomoellerius</taxon>
    </lineage>
</organism>